<reference evidence="2 3" key="1">
    <citation type="submission" date="2014-08" db="EMBL/GenBank/DDBJ databases">
        <title>Fervidobacterium pennivorans DYC genome.</title>
        <authorList>
            <person name="Wushke S."/>
        </authorList>
    </citation>
    <scope>NUCLEOTIDE SEQUENCE [LARGE SCALE GENOMIC DNA]</scope>
    <source>
        <strain evidence="2 3">DYC</strain>
    </source>
</reference>
<dbReference type="KEGG" id="fng:JM64_04895"/>
<name>A0A172T350_FERPE</name>
<organism evidence="2 3">
    <name type="scientific">Fervidobacterium pennivorans</name>
    <dbReference type="NCBI Taxonomy" id="93466"/>
    <lineage>
        <taxon>Bacteria</taxon>
        <taxon>Thermotogati</taxon>
        <taxon>Thermotogota</taxon>
        <taxon>Thermotogae</taxon>
        <taxon>Thermotogales</taxon>
        <taxon>Fervidobacteriaceae</taxon>
        <taxon>Fervidobacterium</taxon>
    </lineage>
</organism>
<dbReference type="EMBL" id="CP011393">
    <property type="protein sequence ID" value="ANE41384.1"/>
    <property type="molecule type" value="Genomic_DNA"/>
</dbReference>
<evidence type="ECO:0000313" key="3">
    <source>
        <dbReference type="Proteomes" id="UP000077096"/>
    </source>
</evidence>
<dbReference type="Proteomes" id="UP000077096">
    <property type="component" value="Chromosome"/>
</dbReference>
<keyword evidence="1" id="KW-0812">Transmembrane</keyword>
<dbReference type="PATRIC" id="fig|93466.3.peg.1040"/>
<sequence length="170" mass="20045">MSYVEFIIFLVVASLILTCAFDGYSHVLQHMAYILDTNRRTLRTFHMINYLRFDFHRHSVANPNVKVSQTENYTTFAFDEEIDGQLKRVLYKAMKAFDGRTIIYRDVYEPFGSGYKLINRRVYTLEGLYKLYLSKDKKYLIIQTDCYEKTLIPLSPPNVQILSIIVTKEQ</sequence>
<dbReference type="OrthoDB" id="45423at2"/>
<keyword evidence="1" id="KW-1133">Transmembrane helix</keyword>
<dbReference type="AlphaFoldDB" id="A0A172T350"/>
<gene>
    <name evidence="2" type="ORF">JM64_04895</name>
</gene>
<keyword evidence="1" id="KW-0472">Membrane</keyword>
<accession>A0A172T350</accession>
<evidence type="ECO:0000313" key="2">
    <source>
        <dbReference type="EMBL" id="ANE41384.1"/>
    </source>
</evidence>
<protein>
    <submittedName>
        <fullName evidence="2">Uncharacterized protein</fullName>
    </submittedName>
</protein>
<proteinExistence type="predicted"/>
<feature type="transmembrane region" description="Helical" evidence="1">
    <location>
        <begin position="6"/>
        <end position="24"/>
    </location>
</feature>
<evidence type="ECO:0000256" key="1">
    <source>
        <dbReference type="SAM" id="Phobius"/>
    </source>
</evidence>